<name>A0A0C2MBV4_THEKT</name>
<reference evidence="1 2" key="1">
    <citation type="journal article" date="2014" name="Genome Biol. Evol.">
        <title>The genome of the myxosporean Thelohanellus kitauei shows adaptations to nutrient acquisition within its fish host.</title>
        <authorList>
            <person name="Yang Y."/>
            <person name="Xiong J."/>
            <person name="Zhou Z."/>
            <person name="Huo F."/>
            <person name="Miao W."/>
            <person name="Ran C."/>
            <person name="Liu Y."/>
            <person name="Zhang J."/>
            <person name="Feng J."/>
            <person name="Wang M."/>
            <person name="Wang M."/>
            <person name="Wang L."/>
            <person name="Yao B."/>
        </authorList>
    </citation>
    <scope>NUCLEOTIDE SEQUENCE [LARGE SCALE GENOMIC DNA]</scope>
    <source>
        <strain evidence="1">Wuqing</strain>
    </source>
</reference>
<keyword evidence="2" id="KW-1185">Reference proteome</keyword>
<sequence>MEDDHKLTHVPGSLHFEDQFSILSDCAISQNLEIAVPLKKFKILLITLSDDYFVEECSAIPKFRILDVEPPKLNESPIPIPNKCGNRNCSQHRGLFCEKAEYIQRMILSNRLGQEPSLSILSLDFSPSTNDKSSYKLVYTRYLLVVTVRGDCLVYLLNNRSFLKVLDIKEFLDNSLDAIVQKYEIELQKGLLLTMVTHAKWLPIIGENCQFITLVYKIFQEQNISIHMLVRVGDSDVPPSIVHMYRLSPTTQPSLFNSCSFGVENISLSLSVLVFGGRSIHLILFNDQITAFHEIEIDKYPIDTSISTPTSNSFILIVFYSHEISFSTFEFSSDSFCIQCTETTTFSSKSSSEIIGGFFYANHIYYGTKSGYVFDLDIITKSYNFIRLPQFKVNRIVSHFLWRNPLPIALVLHTFGSSKAFSGEDSVIEFVAFGSPYQYLQNFICQYRNDCVIQKICVPVMLKSLNYKKVYELISDYATLKSDDPECLELINIFTWRSIYLVSINIIKFLGRNQQSITDLLDVAISNLQYYLIYYRNLLLLYSQNNISESGTEFLNNTCQLVLNSFKFINTGSLLLNNHFELITYTIVLLDLEFFNTVIS</sequence>
<dbReference type="Proteomes" id="UP000031668">
    <property type="component" value="Unassembled WGS sequence"/>
</dbReference>
<gene>
    <name evidence="1" type="ORF">RF11_03899</name>
</gene>
<evidence type="ECO:0000313" key="1">
    <source>
        <dbReference type="EMBL" id="KII64491.1"/>
    </source>
</evidence>
<protein>
    <submittedName>
        <fullName evidence="1">Uncharacterized protein</fullName>
    </submittedName>
</protein>
<proteinExistence type="predicted"/>
<organism evidence="1 2">
    <name type="scientific">Thelohanellus kitauei</name>
    <name type="common">Myxosporean</name>
    <dbReference type="NCBI Taxonomy" id="669202"/>
    <lineage>
        <taxon>Eukaryota</taxon>
        <taxon>Metazoa</taxon>
        <taxon>Cnidaria</taxon>
        <taxon>Myxozoa</taxon>
        <taxon>Myxosporea</taxon>
        <taxon>Bivalvulida</taxon>
        <taxon>Platysporina</taxon>
        <taxon>Myxobolidae</taxon>
        <taxon>Thelohanellus</taxon>
    </lineage>
</organism>
<dbReference type="AlphaFoldDB" id="A0A0C2MBV4"/>
<dbReference type="EMBL" id="JWZT01004259">
    <property type="protein sequence ID" value="KII64491.1"/>
    <property type="molecule type" value="Genomic_DNA"/>
</dbReference>
<accession>A0A0C2MBV4</accession>
<comment type="caution">
    <text evidence="1">The sequence shown here is derived from an EMBL/GenBank/DDBJ whole genome shotgun (WGS) entry which is preliminary data.</text>
</comment>
<evidence type="ECO:0000313" key="2">
    <source>
        <dbReference type="Proteomes" id="UP000031668"/>
    </source>
</evidence>